<comment type="function">
    <text evidence="1">Catalyzes the reversible oxidation of 3-phospho-D-glycerate to 3-phosphonooxypyruvate, the first step of the phosphorylated L-serine biosynthesis pathway. Also catalyzes the reversible oxidation of 2-hydroxyglutarate to 2-oxoglutarate.</text>
</comment>
<evidence type="ECO:0000256" key="9">
    <source>
        <dbReference type="ARBA" id="ARBA00048126"/>
    </source>
</evidence>
<dbReference type="InterPro" id="IPR045865">
    <property type="entry name" value="ACT-like_dom_sf"/>
</dbReference>
<evidence type="ECO:0000256" key="10">
    <source>
        <dbReference type="ARBA" id="ARBA00048731"/>
    </source>
</evidence>
<dbReference type="CDD" id="cd04901">
    <property type="entry name" value="ACT_3PGDH"/>
    <property type="match status" value="1"/>
</dbReference>
<gene>
    <name evidence="12" type="ORF">MNBD_NITROSPINAE02-212</name>
</gene>
<reference evidence="12" key="1">
    <citation type="submission" date="2018-06" db="EMBL/GenBank/DDBJ databases">
        <authorList>
            <person name="Zhirakovskaya E."/>
        </authorList>
    </citation>
    <scope>NUCLEOTIDE SEQUENCE</scope>
</reference>
<evidence type="ECO:0000256" key="2">
    <source>
        <dbReference type="ARBA" id="ARBA00005216"/>
    </source>
</evidence>
<dbReference type="InterPro" id="IPR029752">
    <property type="entry name" value="D-isomer_DH_CS1"/>
</dbReference>
<evidence type="ECO:0000313" key="12">
    <source>
        <dbReference type="EMBL" id="VAX24786.1"/>
    </source>
</evidence>
<dbReference type="SUPFAM" id="SSF52283">
    <property type="entry name" value="Formate/glycerate dehydrogenase catalytic domain-like"/>
    <property type="match status" value="1"/>
</dbReference>
<dbReference type="SUPFAM" id="SSF51735">
    <property type="entry name" value="NAD(P)-binding Rossmann-fold domains"/>
    <property type="match status" value="1"/>
</dbReference>
<dbReference type="InterPro" id="IPR050418">
    <property type="entry name" value="D-iso_2-hydroxyacid_DH_PdxB"/>
</dbReference>
<comment type="similarity">
    <text evidence="3">Belongs to the D-isomer specific 2-hydroxyacid dehydrogenase family.</text>
</comment>
<dbReference type="Pfam" id="PF00389">
    <property type="entry name" value="2-Hacid_dh"/>
    <property type="match status" value="1"/>
</dbReference>
<dbReference type="InterPro" id="IPR029753">
    <property type="entry name" value="D-isomer_DH_CS"/>
</dbReference>
<name>A0A3B1C2Q7_9ZZZZ</name>
<dbReference type="InterPro" id="IPR002912">
    <property type="entry name" value="ACT_dom"/>
</dbReference>
<dbReference type="CDD" id="cd12176">
    <property type="entry name" value="PGDH_3"/>
    <property type="match status" value="1"/>
</dbReference>
<dbReference type="SUPFAM" id="SSF55021">
    <property type="entry name" value="ACT-like"/>
    <property type="match status" value="1"/>
</dbReference>
<dbReference type="GO" id="GO:0004617">
    <property type="term" value="F:phosphoglycerate dehydrogenase activity"/>
    <property type="evidence" value="ECO:0007669"/>
    <property type="project" value="UniProtKB-EC"/>
</dbReference>
<evidence type="ECO:0000259" key="11">
    <source>
        <dbReference type="PROSITE" id="PS51671"/>
    </source>
</evidence>
<dbReference type="FunFam" id="3.40.50.720:FF:000041">
    <property type="entry name" value="D-3-phosphoglycerate dehydrogenase"/>
    <property type="match status" value="1"/>
</dbReference>
<feature type="domain" description="ACT" evidence="11">
    <location>
        <begin position="339"/>
        <end position="408"/>
    </location>
</feature>
<dbReference type="GO" id="GO:0006564">
    <property type="term" value="P:L-serine biosynthetic process"/>
    <property type="evidence" value="ECO:0007669"/>
    <property type="project" value="UniProtKB-ARBA"/>
</dbReference>
<dbReference type="GO" id="GO:0047545">
    <property type="term" value="F:(S)-2-hydroxyglutarate dehydrogenase activity"/>
    <property type="evidence" value="ECO:0007669"/>
    <property type="project" value="UniProtKB-ARBA"/>
</dbReference>
<evidence type="ECO:0000256" key="4">
    <source>
        <dbReference type="ARBA" id="ARBA00013001"/>
    </source>
</evidence>
<dbReference type="InterPro" id="IPR054480">
    <property type="entry name" value="AHAS_small-like_ACT"/>
</dbReference>
<keyword evidence="7" id="KW-0520">NAD</keyword>
<dbReference type="Gene3D" id="3.40.50.720">
    <property type="entry name" value="NAD(P)-binding Rossmann-like Domain"/>
    <property type="match status" value="2"/>
</dbReference>
<dbReference type="InterPro" id="IPR036291">
    <property type="entry name" value="NAD(P)-bd_dom_sf"/>
</dbReference>
<dbReference type="EMBL" id="UOGE01000097">
    <property type="protein sequence ID" value="VAX24786.1"/>
    <property type="molecule type" value="Genomic_DNA"/>
</dbReference>
<sequence length="408" mass="44143">MSVTSYPKNKISILLLENLHNAAIEAFKSEGFQVESLPKALDSESLKKKIEKAHIIGIRSKTRLTDEVISAGKRLLAVGAFCIGTNQIDLDSAADHGVPVFNAPFSNTRSVAELVISHCVSLLRGISEKNLAAHEGQWLKSAKGSFEARGKTLGIIGYGHIGSQVSVLAESMGMQVLFYDILDKLALGNAKQAARLDDLLANSDIVTLHVPQTKETSGMMNEKRLGQLKKGAHLINYSRGDVVDIDALAVGLKSGRIAGAAIDVFPKEPKAMGDIFKSPLQGMPNVILTPHIGGSTNEAQENIGREVSAKLIKYINNGSTTSAVNTPEVELPILEGRHRILHFHQNVPGVLGKVNALFAEKDVNVLGQYLMTDTKIGYLVMDVARDVDKTLIETLRAIPETIKARILY</sequence>
<dbReference type="UniPathway" id="UPA00135">
    <property type="reaction ID" value="UER00196"/>
</dbReference>
<dbReference type="PROSITE" id="PS00670">
    <property type="entry name" value="D_2_HYDROXYACID_DH_2"/>
    <property type="match status" value="1"/>
</dbReference>
<evidence type="ECO:0000256" key="3">
    <source>
        <dbReference type="ARBA" id="ARBA00005854"/>
    </source>
</evidence>
<proteinExistence type="inferred from homology"/>
<dbReference type="Pfam" id="PF22629">
    <property type="entry name" value="ACT_AHAS_ss"/>
    <property type="match status" value="1"/>
</dbReference>
<dbReference type="EC" id="1.1.1.95" evidence="5"/>
<accession>A0A3B1C2Q7</accession>
<dbReference type="PROSITE" id="PS51671">
    <property type="entry name" value="ACT"/>
    <property type="match status" value="1"/>
</dbReference>
<evidence type="ECO:0000256" key="8">
    <source>
        <dbReference type="ARBA" id="ARBA00030455"/>
    </source>
</evidence>
<dbReference type="PROSITE" id="PS00065">
    <property type="entry name" value="D_2_HYDROXYACID_DH_1"/>
    <property type="match status" value="1"/>
</dbReference>
<organism evidence="12">
    <name type="scientific">hydrothermal vent metagenome</name>
    <dbReference type="NCBI Taxonomy" id="652676"/>
    <lineage>
        <taxon>unclassified sequences</taxon>
        <taxon>metagenomes</taxon>
        <taxon>ecological metagenomes</taxon>
    </lineage>
</organism>
<evidence type="ECO:0000256" key="6">
    <source>
        <dbReference type="ARBA" id="ARBA00023002"/>
    </source>
</evidence>
<keyword evidence="6 12" id="KW-0560">Oxidoreductase</keyword>
<comment type="catalytic activity">
    <reaction evidence="9">
        <text>(R)-2-hydroxyglutarate + NAD(+) = 2-oxoglutarate + NADH + H(+)</text>
        <dbReference type="Rhea" id="RHEA:49612"/>
        <dbReference type="ChEBI" id="CHEBI:15378"/>
        <dbReference type="ChEBI" id="CHEBI:15801"/>
        <dbReference type="ChEBI" id="CHEBI:16810"/>
        <dbReference type="ChEBI" id="CHEBI:57540"/>
        <dbReference type="ChEBI" id="CHEBI:57945"/>
        <dbReference type="EC" id="1.1.1.399"/>
    </reaction>
</comment>
<evidence type="ECO:0000256" key="5">
    <source>
        <dbReference type="ARBA" id="ARBA00013143"/>
    </source>
</evidence>
<protein>
    <recommendedName>
        <fullName evidence="8">2-oxoglutarate reductase</fullName>
        <ecNumber evidence="4">1.1.1.399</ecNumber>
        <ecNumber evidence="5">1.1.1.95</ecNumber>
    </recommendedName>
</protein>
<dbReference type="PANTHER" id="PTHR43761">
    <property type="entry name" value="D-ISOMER SPECIFIC 2-HYDROXYACID DEHYDROGENASE FAMILY PROTEIN (AFU_ORTHOLOGUE AFUA_1G13630)"/>
    <property type="match status" value="1"/>
</dbReference>
<dbReference type="GO" id="GO:0051287">
    <property type="term" value="F:NAD binding"/>
    <property type="evidence" value="ECO:0007669"/>
    <property type="project" value="InterPro"/>
</dbReference>
<dbReference type="EC" id="1.1.1.399" evidence="4"/>
<evidence type="ECO:0000256" key="1">
    <source>
        <dbReference type="ARBA" id="ARBA00003800"/>
    </source>
</evidence>
<dbReference type="InterPro" id="IPR006140">
    <property type="entry name" value="D-isomer_DH_NAD-bd"/>
</dbReference>
<dbReference type="PANTHER" id="PTHR43761:SF1">
    <property type="entry name" value="D-ISOMER SPECIFIC 2-HYDROXYACID DEHYDROGENASE CATALYTIC DOMAIN-CONTAINING PROTEIN-RELATED"/>
    <property type="match status" value="1"/>
</dbReference>
<dbReference type="NCBIfam" id="NF008759">
    <property type="entry name" value="PRK11790.1"/>
    <property type="match status" value="1"/>
</dbReference>
<dbReference type="Pfam" id="PF02826">
    <property type="entry name" value="2-Hacid_dh_C"/>
    <property type="match status" value="1"/>
</dbReference>
<evidence type="ECO:0000256" key="7">
    <source>
        <dbReference type="ARBA" id="ARBA00023027"/>
    </source>
</evidence>
<dbReference type="InterPro" id="IPR006139">
    <property type="entry name" value="D-isomer_2_OHA_DH_cat_dom"/>
</dbReference>
<comment type="catalytic activity">
    <reaction evidence="10">
        <text>(2R)-3-phosphoglycerate + NAD(+) = 3-phosphooxypyruvate + NADH + H(+)</text>
        <dbReference type="Rhea" id="RHEA:12641"/>
        <dbReference type="ChEBI" id="CHEBI:15378"/>
        <dbReference type="ChEBI" id="CHEBI:18110"/>
        <dbReference type="ChEBI" id="CHEBI:57540"/>
        <dbReference type="ChEBI" id="CHEBI:57945"/>
        <dbReference type="ChEBI" id="CHEBI:58272"/>
        <dbReference type="EC" id="1.1.1.95"/>
    </reaction>
</comment>
<dbReference type="AlphaFoldDB" id="A0A3B1C2Q7"/>
<dbReference type="Gene3D" id="3.30.70.260">
    <property type="match status" value="1"/>
</dbReference>
<comment type="pathway">
    <text evidence="2">Amino-acid biosynthesis; L-serine biosynthesis; L-serine from 3-phospho-D-glycerate: step 1/3.</text>
</comment>